<dbReference type="Proteomes" id="UP001165121">
    <property type="component" value="Unassembled WGS sequence"/>
</dbReference>
<feature type="compositionally biased region" description="Basic residues" evidence="1">
    <location>
        <begin position="395"/>
        <end position="405"/>
    </location>
</feature>
<gene>
    <name evidence="2" type="ORF">Pfra01_000472200</name>
</gene>
<dbReference type="EMBL" id="BSXT01000367">
    <property type="protein sequence ID" value="GMF25833.1"/>
    <property type="molecule type" value="Genomic_DNA"/>
</dbReference>
<name>A0A9W6U4I7_9STRA</name>
<protein>
    <submittedName>
        <fullName evidence="2">Unnamed protein product</fullName>
    </submittedName>
</protein>
<organism evidence="2 3">
    <name type="scientific">Phytophthora fragariaefolia</name>
    <dbReference type="NCBI Taxonomy" id="1490495"/>
    <lineage>
        <taxon>Eukaryota</taxon>
        <taxon>Sar</taxon>
        <taxon>Stramenopiles</taxon>
        <taxon>Oomycota</taxon>
        <taxon>Peronosporomycetes</taxon>
        <taxon>Peronosporales</taxon>
        <taxon>Peronosporaceae</taxon>
        <taxon>Phytophthora</taxon>
    </lineage>
</organism>
<proteinExistence type="predicted"/>
<evidence type="ECO:0000256" key="1">
    <source>
        <dbReference type="SAM" id="MobiDB-lite"/>
    </source>
</evidence>
<accession>A0A9W6U4I7</accession>
<reference evidence="2" key="1">
    <citation type="submission" date="2023-04" db="EMBL/GenBank/DDBJ databases">
        <title>Phytophthora fragariaefolia NBRC 109709.</title>
        <authorList>
            <person name="Ichikawa N."/>
            <person name="Sato H."/>
            <person name="Tonouchi N."/>
        </authorList>
    </citation>
    <scope>NUCLEOTIDE SEQUENCE</scope>
    <source>
        <strain evidence="2">NBRC 109709</strain>
    </source>
</reference>
<comment type="caution">
    <text evidence="2">The sequence shown here is derived from an EMBL/GenBank/DDBJ whole genome shotgun (WGS) entry which is preliminary data.</text>
</comment>
<feature type="region of interest" description="Disordered" evidence="1">
    <location>
        <begin position="390"/>
        <end position="416"/>
    </location>
</feature>
<keyword evidence="3" id="KW-1185">Reference proteome</keyword>
<dbReference type="AlphaFoldDB" id="A0A9W6U4I7"/>
<evidence type="ECO:0000313" key="3">
    <source>
        <dbReference type="Proteomes" id="UP001165121"/>
    </source>
</evidence>
<sequence>MGLDELKPGNTKRTKDTAISAFMAFVKYEQVAFDYVKRCIEENATGKCFVSVLDMFGMYLAFNAGKNGKTLTRNTAMQYFRQCKMWLFELFPVQQHIVEAKLLSMGKTLDSFCMKRDGKVINKALRSSKRDLKKVDIVFILSVDAAQVFFVRFIRMKTSEEQGISLFPDADFVTFPLYAVAIALITQAAPSVTRIDNLPEIPVGAAVTLAPATPLVEVLNHREGFTALASAAPKSVAAEPKTAASVPAIYSHVNRLLDRVAPPAESFNYIFNTSKEDHMISKALSGYSTEAEVKAMNLTAFDAETKEKINAFQRSLFTTCYKMESSMYNLSQQVADVLTAYLILYYPRMKELQADGLAVMLMKAAVVNAGASVAELLAWSSHLAVCGKENPTQATKHHTRPRNRATRASSSSIKAV</sequence>
<feature type="compositionally biased region" description="Polar residues" evidence="1">
    <location>
        <begin position="406"/>
        <end position="416"/>
    </location>
</feature>
<evidence type="ECO:0000313" key="2">
    <source>
        <dbReference type="EMBL" id="GMF25833.1"/>
    </source>
</evidence>